<evidence type="ECO:0000313" key="3">
    <source>
        <dbReference type="EMBL" id="CAB9510321.1"/>
    </source>
</evidence>
<dbReference type="OrthoDB" id="10259101at2759"/>
<dbReference type="GO" id="GO:0005739">
    <property type="term" value="C:mitochondrion"/>
    <property type="evidence" value="ECO:0007669"/>
    <property type="project" value="TreeGrafter"/>
</dbReference>
<dbReference type="SUPFAM" id="SSF51735">
    <property type="entry name" value="NAD(P)-binding Rossmann-fold domains"/>
    <property type="match status" value="1"/>
</dbReference>
<dbReference type="Proteomes" id="UP001153069">
    <property type="component" value="Unassembled WGS sequence"/>
</dbReference>
<dbReference type="Pfam" id="PF13460">
    <property type="entry name" value="NAD_binding_10"/>
    <property type="match status" value="1"/>
</dbReference>
<organism evidence="3 4">
    <name type="scientific">Seminavis robusta</name>
    <dbReference type="NCBI Taxonomy" id="568900"/>
    <lineage>
        <taxon>Eukaryota</taxon>
        <taxon>Sar</taxon>
        <taxon>Stramenopiles</taxon>
        <taxon>Ochrophyta</taxon>
        <taxon>Bacillariophyta</taxon>
        <taxon>Bacillariophyceae</taxon>
        <taxon>Bacillariophycidae</taxon>
        <taxon>Naviculales</taxon>
        <taxon>Naviculaceae</taxon>
        <taxon>Seminavis</taxon>
    </lineage>
</organism>
<protein>
    <recommendedName>
        <fullName evidence="2">NAD(P)-binding domain-containing protein</fullName>
    </recommendedName>
</protein>
<comment type="caution">
    <text evidence="3">The sequence shown here is derived from an EMBL/GenBank/DDBJ whole genome shotgun (WGS) entry which is preliminary data.</text>
</comment>
<gene>
    <name evidence="3" type="ORF">SEMRO_431_G141450.1</name>
</gene>
<keyword evidence="1" id="KW-0732">Signal</keyword>
<dbReference type="InterPro" id="IPR036291">
    <property type="entry name" value="NAD(P)-bd_dom_sf"/>
</dbReference>
<evidence type="ECO:0000256" key="1">
    <source>
        <dbReference type="SAM" id="SignalP"/>
    </source>
</evidence>
<dbReference type="GO" id="GO:0044877">
    <property type="term" value="F:protein-containing complex binding"/>
    <property type="evidence" value="ECO:0007669"/>
    <property type="project" value="TreeGrafter"/>
</dbReference>
<proteinExistence type="predicted"/>
<dbReference type="EMBL" id="CAICTM010000430">
    <property type="protein sequence ID" value="CAB9510321.1"/>
    <property type="molecule type" value="Genomic_DNA"/>
</dbReference>
<evidence type="ECO:0000259" key="2">
    <source>
        <dbReference type="Pfam" id="PF13460"/>
    </source>
</evidence>
<dbReference type="AlphaFoldDB" id="A0A9N8DX02"/>
<dbReference type="Gene3D" id="3.40.50.720">
    <property type="entry name" value="NAD(P)-binding Rossmann-like Domain"/>
    <property type="match status" value="1"/>
</dbReference>
<name>A0A9N8DX02_9STRA</name>
<feature type="signal peptide" evidence="1">
    <location>
        <begin position="1"/>
        <end position="18"/>
    </location>
</feature>
<evidence type="ECO:0000313" key="4">
    <source>
        <dbReference type="Proteomes" id="UP001153069"/>
    </source>
</evidence>
<dbReference type="InterPro" id="IPR051207">
    <property type="entry name" value="ComplexI_NDUFA9_subunit"/>
</dbReference>
<dbReference type="PANTHER" id="PTHR12126">
    <property type="entry name" value="NADH-UBIQUINONE OXIDOREDUCTASE 39 KDA SUBUNIT-RELATED"/>
    <property type="match status" value="1"/>
</dbReference>
<dbReference type="PANTHER" id="PTHR12126:SF16">
    <property type="entry name" value="MIOREX COMPLEX COMPONENT 2"/>
    <property type="match status" value="1"/>
</dbReference>
<dbReference type="InterPro" id="IPR016040">
    <property type="entry name" value="NAD(P)-bd_dom"/>
</dbReference>
<keyword evidence="4" id="KW-1185">Reference proteome</keyword>
<sequence>MFMMKVVFLAQCALSVSAFVTPSSNIHVRPTNNILQLSMAQDPTHAHHEQDRRSLLTNLILTGTLFLPTHSALAEEAPATPPKSKKVVVLGGAGYVGSRVTTLLAAQDGISVVSVSRSSPADQAAKIKANTGQSVPSSLEFASLDALQDDLSSVMKDASIVVSCVGIAPWEKSTARAGNGVANTRIADAAKAAGVEKFVYVGVDTQFSNGPGKFLFSEYMKGKAEAEAAVLKDFGSGSAVFIKPGLIDGAPPGEIRPPAPPGLATLSPDAVAKAVVAAVLGTVSGSVDGYDAIMAAAK</sequence>
<feature type="chain" id="PRO_5040463752" description="NAD(P)-binding domain-containing protein" evidence="1">
    <location>
        <begin position="19"/>
        <end position="298"/>
    </location>
</feature>
<reference evidence="3" key="1">
    <citation type="submission" date="2020-06" db="EMBL/GenBank/DDBJ databases">
        <authorList>
            <consortium name="Plant Systems Biology data submission"/>
        </authorList>
    </citation>
    <scope>NUCLEOTIDE SEQUENCE</scope>
    <source>
        <strain evidence="3">D6</strain>
    </source>
</reference>
<accession>A0A9N8DX02</accession>
<feature type="domain" description="NAD(P)-binding" evidence="2">
    <location>
        <begin position="91"/>
        <end position="279"/>
    </location>
</feature>